<dbReference type="InterPro" id="IPR036291">
    <property type="entry name" value="NAD(P)-bd_dom_sf"/>
</dbReference>
<keyword evidence="3" id="KW-0560">Oxidoreductase</keyword>
<evidence type="ECO:0000313" key="7">
    <source>
        <dbReference type="Proteomes" id="UP000664357"/>
    </source>
</evidence>
<dbReference type="InterPro" id="IPR050129">
    <property type="entry name" value="Zn_alcohol_dh"/>
</dbReference>
<evidence type="ECO:0000256" key="3">
    <source>
        <dbReference type="ARBA" id="ARBA00023002"/>
    </source>
</evidence>
<gene>
    <name evidence="6" type="ORF">JZO67_000596</name>
</gene>
<comment type="similarity">
    <text evidence="4">Belongs to the zinc-containing alcohol dehydrogenase family.</text>
</comment>
<protein>
    <submittedName>
        <fullName evidence="6">Chlorophyll synthesis pathway protein BchC</fullName>
    </submittedName>
</protein>
<dbReference type="PANTHER" id="PTHR43401">
    <property type="entry name" value="L-THREONINE 3-DEHYDROGENASE"/>
    <property type="match status" value="1"/>
</dbReference>
<dbReference type="InterPro" id="IPR013154">
    <property type="entry name" value="ADH-like_N"/>
</dbReference>
<proteinExistence type="inferred from homology"/>
<name>A0ABV0ELI6_9ENTE</name>
<keyword evidence="7" id="KW-1185">Reference proteome</keyword>
<comment type="cofactor">
    <cofactor evidence="4">
        <name>Zn(2+)</name>
        <dbReference type="ChEBI" id="CHEBI:29105"/>
    </cofactor>
</comment>
<evidence type="ECO:0000256" key="2">
    <source>
        <dbReference type="ARBA" id="ARBA00022833"/>
    </source>
</evidence>
<dbReference type="CDD" id="cd08234">
    <property type="entry name" value="threonine_DH_like"/>
    <property type="match status" value="1"/>
</dbReference>
<comment type="caution">
    <text evidence="6">The sequence shown here is derived from an EMBL/GenBank/DDBJ whole genome shotgun (WGS) entry which is preliminary data.</text>
</comment>
<organism evidence="6 7">
    <name type="scientific">Candidatus Enterococcus ferrettii</name>
    <dbReference type="NCBI Taxonomy" id="2815324"/>
    <lineage>
        <taxon>Bacteria</taxon>
        <taxon>Bacillati</taxon>
        <taxon>Bacillota</taxon>
        <taxon>Bacilli</taxon>
        <taxon>Lactobacillales</taxon>
        <taxon>Enterococcaceae</taxon>
        <taxon>Enterococcus</taxon>
    </lineage>
</organism>
<dbReference type="RefSeq" id="WP_207700765.1">
    <property type="nucleotide sequence ID" value="NZ_JAFREL020000001.1"/>
</dbReference>
<evidence type="ECO:0000256" key="4">
    <source>
        <dbReference type="RuleBase" id="RU361277"/>
    </source>
</evidence>
<dbReference type="PANTHER" id="PTHR43401:SF2">
    <property type="entry name" value="L-THREONINE 3-DEHYDROGENASE"/>
    <property type="match status" value="1"/>
</dbReference>
<reference evidence="6 7" key="2">
    <citation type="submission" date="2024-02" db="EMBL/GenBank/DDBJ databases">
        <title>The Genome Sequence of Enterococcus sp. DIV0159.</title>
        <authorList>
            <person name="Earl A."/>
            <person name="Manson A."/>
            <person name="Gilmore M."/>
            <person name="Sanders J."/>
            <person name="Shea T."/>
            <person name="Howe W."/>
            <person name="Livny J."/>
            <person name="Cuomo C."/>
            <person name="Neafsey D."/>
            <person name="Birren B."/>
        </authorList>
    </citation>
    <scope>NUCLEOTIDE SEQUENCE [LARGE SCALE GENOMIC DNA]</scope>
    <source>
        <strain evidence="6 7">665A</strain>
    </source>
</reference>
<dbReference type="InterPro" id="IPR020843">
    <property type="entry name" value="ER"/>
</dbReference>
<dbReference type="InterPro" id="IPR013149">
    <property type="entry name" value="ADH-like_C"/>
</dbReference>
<accession>A0ABV0ELI6</accession>
<dbReference type="EMBL" id="JAFREL020000001">
    <property type="protein sequence ID" value="MEO1768657.1"/>
    <property type="molecule type" value="Genomic_DNA"/>
</dbReference>
<dbReference type="SUPFAM" id="SSF50129">
    <property type="entry name" value="GroES-like"/>
    <property type="match status" value="1"/>
</dbReference>
<dbReference type="InterPro" id="IPR002328">
    <property type="entry name" value="ADH_Zn_CS"/>
</dbReference>
<keyword evidence="1 4" id="KW-0479">Metal-binding</keyword>
<dbReference type="Pfam" id="PF00107">
    <property type="entry name" value="ADH_zinc_N"/>
    <property type="match status" value="1"/>
</dbReference>
<dbReference type="SUPFAM" id="SSF51735">
    <property type="entry name" value="NAD(P)-binding Rossmann-fold domains"/>
    <property type="match status" value="1"/>
</dbReference>
<evidence type="ECO:0000256" key="1">
    <source>
        <dbReference type="ARBA" id="ARBA00022723"/>
    </source>
</evidence>
<reference evidence="6 7" key="1">
    <citation type="submission" date="2021-03" db="EMBL/GenBank/DDBJ databases">
        <authorList>
            <person name="Gilmore M.S."/>
            <person name="Schwartzman J."/>
            <person name="Van Tyne D."/>
            <person name="Martin M."/>
            <person name="Earl A.M."/>
            <person name="Manson A.L."/>
            <person name="Straub T."/>
            <person name="Salamzade R."/>
            <person name="Saavedra J."/>
            <person name="Lebreton F."/>
            <person name="Prichula J."/>
            <person name="Schaufler K."/>
            <person name="Gaca A."/>
            <person name="Sgardioli B."/>
            <person name="Wagenaar J."/>
            <person name="Strong T."/>
        </authorList>
    </citation>
    <scope>NUCLEOTIDE SEQUENCE [LARGE SCALE GENOMIC DNA]</scope>
    <source>
        <strain evidence="6 7">665A</strain>
    </source>
</reference>
<evidence type="ECO:0000259" key="5">
    <source>
        <dbReference type="SMART" id="SM00829"/>
    </source>
</evidence>
<dbReference type="InterPro" id="IPR011032">
    <property type="entry name" value="GroES-like_sf"/>
</dbReference>
<evidence type="ECO:0000313" key="6">
    <source>
        <dbReference type="EMBL" id="MEO1768657.1"/>
    </source>
</evidence>
<keyword evidence="2 4" id="KW-0862">Zinc</keyword>
<feature type="domain" description="Enoyl reductase (ER)" evidence="5">
    <location>
        <begin position="7"/>
        <end position="329"/>
    </location>
</feature>
<dbReference type="Proteomes" id="UP000664357">
    <property type="component" value="Unassembled WGS sequence"/>
</dbReference>
<dbReference type="Pfam" id="PF08240">
    <property type="entry name" value="ADH_N"/>
    <property type="match status" value="1"/>
</dbReference>
<dbReference type="SMART" id="SM00829">
    <property type="entry name" value="PKS_ER"/>
    <property type="match status" value="1"/>
</dbReference>
<dbReference type="PROSITE" id="PS00059">
    <property type="entry name" value="ADH_ZINC"/>
    <property type="match status" value="1"/>
</dbReference>
<sequence>MKALVLTEIEKMEVQDIKEPKPLPKEVKIQMKYVGICGTDKHLYQGLPGSATATPPIVLGHENSGIVVEAGHLVDSLKVGDRVTIDPNIPCLHCRYCHEGRIHLCENLEAAGVTRNGGMEEFVTVPERCVYKIPDTLSYKAAAMTEPVSCVVHGFQELEIKQHYKTLVIGDGFVGQLFISLLKARNVGEIYVSGHNEKKIPLLKEIGADVVFDPEKEQLNETFDVIIECVGRPNTQEQAIQMAARGGQILMFGVGDPKTEIQVNAYDIYFKELIIKGAFINPHVMEDAISILDHQVINVEKLITHELTLEEVEAVLSGENQEKITKAVVKISE</sequence>
<dbReference type="Gene3D" id="3.40.50.720">
    <property type="entry name" value="NAD(P)-binding Rossmann-like Domain"/>
    <property type="match status" value="1"/>
</dbReference>
<dbReference type="Gene3D" id="3.90.180.10">
    <property type="entry name" value="Medium-chain alcohol dehydrogenases, catalytic domain"/>
    <property type="match status" value="1"/>
</dbReference>